<dbReference type="Gene3D" id="3.90.180.10">
    <property type="entry name" value="Medium-chain alcohol dehydrogenases, catalytic domain"/>
    <property type="match status" value="1"/>
</dbReference>
<dbReference type="InterPro" id="IPR036291">
    <property type="entry name" value="NAD(P)-bd_dom_sf"/>
</dbReference>
<keyword evidence="3" id="KW-1185">Reference proteome</keyword>
<name>A0A0L1ILB6_ASPN3</name>
<evidence type="ECO:0000313" key="3">
    <source>
        <dbReference type="Proteomes" id="UP000037505"/>
    </source>
</evidence>
<feature type="domain" description="Enoyl reductase (ER)" evidence="1">
    <location>
        <begin position="19"/>
        <end position="362"/>
    </location>
</feature>
<dbReference type="InterPro" id="IPR011032">
    <property type="entry name" value="GroES-like_sf"/>
</dbReference>
<dbReference type="OrthoDB" id="3509362at2759"/>
<evidence type="ECO:0000259" key="1">
    <source>
        <dbReference type="SMART" id="SM00829"/>
    </source>
</evidence>
<accession>A0A0L1ILB6</accession>
<dbReference type="EMBL" id="JNOM01000722">
    <property type="protein sequence ID" value="KNG80045.1"/>
    <property type="molecule type" value="Genomic_DNA"/>
</dbReference>
<proteinExistence type="predicted"/>
<sequence length="373" mass="39751">MARSLPTSMKAWTFTRAGSAERVLQLSQQHPIPTLGTSTDVLIRITHVALHPGTTIMMNLIPCIFRTTPCIAETDFSGVIIETGKEVPVTPNPDNAHRYFPPGTPVFGSIPVGQHLKGAGALAEYLVVDVDCIARKPANISFAQAAGLPVSGTTALTLMDAADIRPSDRVLVNAPSGGVGHLVTQLVSQIVADDGRVVGRCSAASFDVAKTLGCDDVVVYDTSGDSSTTTAREVYGDGPFDKVIDARGSQDLWYSSPAILKPGVEHTYTSVGPVLESYTYLGMFACLLKMGLNNFLPVWAGGVDREYRQVTAVVSTDKLERLRKLCEAGQLGVLIGDTWSFEDAVQAFHVMAGKHARGKLVICVADPNGHAEE</sequence>
<reference evidence="2" key="1">
    <citation type="submission" date="2014-06" db="EMBL/GenBank/DDBJ databases">
        <title>The Genome of the Aflatoxigenic Filamentous Fungus Aspergillus nomius.</title>
        <authorList>
            <person name="Moore M.G."/>
            <person name="Shannon B.M."/>
            <person name="Brian M.M."/>
        </authorList>
    </citation>
    <scope>NUCLEOTIDE SEQUENCE [LARGE SCALE GENOMIC DNA]</scope>
    <source>
        <strain evidence="2">NRRL 13137</strain>
    </source>
</reference>
<dbReference type="GeneID" id="26813593"/>
<dbReference type="SMART" id="SM00829">
    <property type="entry name" value="PKS_ER"/>
    <property type="match status" value="1"/>
</dbReference>
<evidence type="ECO:0000313" key="2">
    <source>
        <dbReference type="EMBL" id="KNG80045.1"/>
    </source>
</evidence>
<dbReference type="RefSeq" id="XP_015400968.1">
    <property type="nucleotide sequence ID" value="XM_015557045.1"/>
</dbReference>
<dbReference type="Pfam" id="PF13602">
    <property type="entry name" value="ADH_zinc_N_2"/>
    <property type="match status" value="1"/>
</dbReference>
<dbReference type="InterPro" id="IPR020843">
    <property type="entry name" value="ER"/>
</dbReference>
<dbReference type="GO" id="GO:0005739">
    <property type="term" value="C:mitochondrion"/>
    <property type="evidence" value="ECO:0007669"/>
    <property type="project" value="TreeGrafter"/>
</dbReference>
<dbReference type="GO" id="GO:0016491">
    <property type="term" value="F:oxidoreductase activity"/>
    <property type="evidence" value="ECO:0007669"/>
    <property type="project" value="InterPro"/>
</dbReference>
<dbReference type="STRING" id="1509407.A0A0L1ILB6"/>
<dbReference type="CDD" id="cd08267">
    <property type="entry name" value="MDR1"/>
    <property type="match status" value="1"/>
</dbReference>
<organism evidence="2 3">
    <name type="scientific">Aspergillus nomiae NRRL (strain ATCC 15546 / NRRL 13137 / CBS 260.88 / M93)</name>
    <dbReference type="NCBI Taxonomy" id="1509407"/>
    <lineage>
        <taxon>Eukaryota</taxon>
        <taxon>Fungi</taxon>
        <taxon>Dikarya</taxon>
        <taxon>Ascomycota</taxon>
        <taxon>Pezizomycotina</taxon>
        <taxon>Eurotiomycetes</taxon>
        <taxon>Eurotiomycetidae</taxon>
        <taxon>Eurotiales</taxon>
        <taxon>Aspergillaceae</taxon>
        <taxon>Aspergillus</taxon>
        <taxon>Aspergillus subgen. Circumdati</taxon>
    </lineage>
</organism>
<dbReference type="PANTHER" id="PTHR11695">
    <property type="entry name" value="ALCOHOL DEHYDROGENASE RELATED"/>
    <property type="match status" value="1"/>
</dbReference>
<dbReference type="PANTHER" id="PTHR11695:SF294">
    <property type="entry name" value="RETICULON-4-INTERACTING PROTEIN 1, MITOCHONDRIAL"/>
    <property type="match status" value="1"/>
</dbReference>
<protein>
    <recommendedName>
        <fullName evidence="1">Enoyl reductase (ER) domain-containing protein</fullName>
    </recommendedName>
</protein>
<comment type="caution">
    <text evidence="2">The sequence shown here is derived from an EMBL/GenBank/DDBJ whole genome shotgun (WGS) entry which is preliminary data.</text>
</comment>
<dbReference type="Gene3D" id="3.40.50.720">
    <property type="entry name" value="NAD(P)-binding Rossmann-like Domain"/>
    <property type="match status" value="1"/>
</dbReference>
<dbReference type="InterPro" id="IPR050700">
    <property type="entry name" value="YIM1/Zinc_Alcohol_DH_Fams"/>
</dbReference>
<dbReference type="SUPFAM" id="SSF51735">
    <property type="entry name" value="NAD(P)-binding Rossmann-fold domains"/>
    <property type="match status" value="1"/>
</dbReference>
<dbReference type="SUPFAM" id="SSF50129">
    <property type="entry name" value="GroES-like"/>
    <property type="match status" value="1"/>
</dbReference>
<dbReference type="AlphaFoldDB" id="A0A0L1ILB6"/>
<dbReference type="Proteomes" id="UP000037505">
    <property type="component" value="Unassembled WGS sequence"/>
</dbReference>
<gene>
    <name evidence="2" type="ORF">ANOM_011789</name>
</gene>